<evidence type="ECO:0000313" key="2">
    <source>
        <dbReference type="EMBL" id="MCA9382011.1"/>
    </source>
</evidence>
<protein>
    <submittedName>
        <fullName evidence="2">Uncharacterized protein</fullName>
    </submittedName>
</protein>
<evidence type="ECO:0000313" key="3">
    <source>
        <dbReference type="Proteomes" id="UP000782843"/>
    </source>
</evidence>
<reference evidence="2" key="1">
    <citation type="submission" date="2020-04" db="EMBL/GenBank/DDBJ databases">
        <authorList>
            <person name="Zhang T."/>
        </authorList>
    </citation>
    <scope>NUCLEOTIDE SEQUENCE</scope>
    <source>
        <strain evidence="2">HKST-UBA10</strain>
    </source>
</reference>
<organism evidence="2 3">
    <name type="scientific">Candidatus Dojkabacteria bacterium</name>
    <dbReference type="NCBI Taxonomy" id="2099670"/>
    <lineage>
        <taxon>Bacteria</taxon>
        <taxon>Candidatus Dojkabacteria</taxon>
    </lineage>
</organism>
<feature type="region of interest" description="Disordered" evidence="1">
    <location>
        <begin position="80"/>
        <end position="102"/>
    </location>
</feature>
<dbReference type="Gene3D" id="2.10.70.10">
    <property type="entry name" value="Complement Module, domain 1"/>
    <property type="match status" value="1"/>
</dbReference>
<evidence type="ECO:0000256" key="1">
    <source>
        <dbReference type="SAM" id="MobiDB-lite"/>
    </source>
</evidence>
<accession>A0A955L356</accession>
<comment type="caution">
    <text evidence="2">The sequence shown here is derived from an EMBL/GenBank/DDBJ whole genome shotgun (WGS) entry which is preliminary data.</text>
</comment>
<dbReference type="Proteomes" id="UP000782843">
    <property type="component" value="Unassembled WGS sequence"/>
</dbReference>
<sequence>MERNQRYLFAGIAIVLVFLVAGGGVFAYNKMNEDDNGTQQNCSYNGAEYIEGEKFSGSSDDSCMQYQCQSGAAVCITTKSDTNGNDTEDSTTDNGNDNTQESNYKLTQTTLDGSEGYDVFDVSISLTSGTTATLSDDGSKLSVTSADLNMTVYTQPESNGYNYDVAVPSNTMITASGMNKELYRVQDQTLGYYYTDDFIVSGTTKCDGWTSTNPIAACASPGISFTNTNAGTENLYVSCKQGTSLCDSLVEQMKVTVLN</sequence>
<reference evidence="2" key="2">
    <citation type="journal article" date="2021" name="Microbiome">
        <title>Successional dynamics and alternative stable states in a saline activated sludge microbial community over 9 years.</title>
        <authorList>
            <person name="Wang Y."/>
            <person name="Ye J."/>
            <person name="Ju F."/>
            <person name="Liu L."/>
            <person name="Boyd J.A."/>
            <person name="Deng Y."/>
            <person name="Parks D.H."/>
            <person name="Jiang X."/>
            <person name="Yin X."/>
            <person name="Woodcroft B.J."/>
            <person name="Tyson G.W."/>
            <person name="Hugenholtz P."/>
            <person name="Polz M.F."/>
            <person name="Zhang T."/>
        </authorList>
    </citation>
    <scope>NUCLEOTIDE SEQUENCE</scope>
    <source>
        <strain evidence="2">HKST-UBA10</strain>
    </source>
</reference>
<name>A0A955L356_9BACT</name>
<dbReference type="AlphaFoldDB" id="A0A955L356"/>
<dbReference type="SUPFAM" id="SSF57603">
    <property type="entry name" value="FnI-like domain"/>
    <property type="match status" value="1"/>
</dbReference>
<feature type="compositionally biased region" description="Polar residues" evidence="1">
    <location>
        <begin position="92"/>
        <end position="102"/>
    </location>
</feature>
<proteinExistence type="predicted"/>
<gene>
    <name evidence="2" type="ORF">KC660_01230</name>
</gene>
<dbReference type="EMBL" id="JAGQLG010000042">
    <property type="protein sequence ID" value="MCA9382011.1"/>
    <property type="molecule type" value="Genomic_DNA"/>
</dbReference>